<accession>A0A1H7Z023</accession>
<organism evidence="1 2">
    <name type="scientific">Gemmobacter aquatilis</name>
    <dbReference type="NCBI Taxonomy" id="933059"/>
    <lineage>
        <taxon>Bacteria</taxon>
        <taxon>Pseudomonadati</taxon>
        <taxon>Pseudomonadota</taxon>
        <taxon>Alphaproteobacteria</taxon>
        <taxon>Rhodobacterales</taxon>
        <taxon>Paracoccaceae</taxon>
        <taxon>Gemmobacter</taxon>
    </lineage>
</organism>
<proteinExistence type="predicted"/>
<dbReference type="RefSeq" id="WP_091295906.1">
    <property type="nucleotide sequence ID" value="NZ_FOCE01000001.1"/>
</dbReference>
<keyword evidence="2" id="KW-1185">Reference proteome</keyword>
<name>A0A1H7Z023_9RHOB</name>
<dbReference type="AlphaFoldDB" id="A0A1H7Z023"/>
<evidence type="ECO:0000313" key="2">
    <source>
        <dbReference type="Proteomes" id="UP000198761"/>
    </source>
</evidence>
<dbReference type="Proteomes" id="UP000198761">
    <property type="component" value="Unassembled WGS sequence"/>
</dbReference>
<sequence length="90" mass="8970">MIAAPEARLFAALAQAAEAALGADHAATRAALRAATDPAPEHGAALQAALDALPAATRDGLLATAHRQMREDISAIWGLLPGAALGGGMH</sequence>
<evidence type="ECO:0000313" key="1">
    <source>
        <dbReference type="EMBL" id="SEM51565.1"/>
    </source>
</evidence>
<protein>
    <submittedName>
        <fullName evidence="1">Uncharacterized protein</fullName>
    </submittedName>
</protein>
<reference evidence="1 2" key="1">
    <citation type="submission" date="2016-10" db="EMBL/GenBank/DDBJ databases">
        <authorList>
            <person name="de Groot N.N."/>
        </authorList>
    </citation>
    <scope>NUCLEOTIDE SEQUENCE [LARGE SCALE GENOMIC DNA]</scope>
    <source>
        <strain evidence="1 2">DSM 3857</strain>
    </source>
</reference>
<gene>
    <name evidence="1" type="ORF">SAMN04488103_101360</name>
</gene>
<dbReference type="EMBL" id="FOCE01000001">
    <property type="protein sequence ID" value="SEM51565.1"/>
    <property type="molecule type" value="Genomic_DNA"/>
</dbReference>
<dbReference type="STRING" id="933059.SAMN04488103_101360"/>